<comment type="caution">
    <text evidence="2">The sequence shown here is derived from an EMBL/GenBank/DDBJ whole genome shotgun (WGS) entry which is preliminary data.</text>
</comment>
<gene>
    <name evidence="2" type="ORF">EMCG_07060</name>
</gene>
<dbReference type="EMBL" id="LCZI01000301">
    <property type="protein sequence ID" value="KKZ67255.1"/>
    <property type="molecule type" value="Genomic_DNA"/>
</dbReference>
<reference evidence="3" key="1">
    <citation type="journal article" date="2015" name="PLoS Genet.">
        <title>The dynamic genome and transcriptome of the human fungal pathogen Blastomyces and close relative Emmonsia.</title>
        <authorList>
            <person name="Munoz J.F."/>
            <person name="Gauthier G.M."/>
            <person name="Desjardins C.A."/>
            <person name="Gallo J.E."/>
            <person name="Holder J."/>
            <person name="Sullivan T.D."/>
            <person name="Marty A.J."/>
            <person name="Carmen J.C."/>
            <person name="Chen Z."/>
            <person name="Ding L."/>
            <person name="Gujja S."/>
            <person name="Magrini V."/>
            <person name="Misas E."/>
            <person name="Mitreva M."/>
            <person name="Priest M."/>
            <person name="Saif S."/>
            <person name="Whiston E.A."/>
            <person name="Young S."/>
            <person name="Zeng Q."/>
            <person name="Goldman W.E."/>
            <person name="Mardis E.R."/>
            <person name="Taylor J.W."/>
            <person name="McEwen J.G."/>
            <person name="Clay O.K."/>
            <person name="Klein B.S."/>
            <person name="Cuomo C.A."/>
        </authorList>
    </citation>
    <scope>NUCLEOTIDE SEQUENCE [LARGE SCALE GENOMIC DNA]</scope>
    <source>
        <strain evidence="3">UAMH 3008</strain>
    </source>
</reference>
<dbReference type="Proteomes" id="UP000034164">
    <property type="component" value="Unassembled WGS sequence"/>
</dbReference>
<feature type="signal peptide" evidence="1">
    <location>
        <begin position="1"/>
        <end position="18"/>
    </location>
</feature>
<dbReference type="VEuPathDB" id="FungiDB:EMCG_07060"/>
<name>A0A0G2IAF4_9EURO</name>
<feature type="chain" id="PRO_5002545894" evidence="1">
    <location>
        <begin position="19"/>
        <end position="132"/>
    </location>
</feature>
<keyword evidence="1" id="KW-0732">Signal</keyword>
<evidence type="ECO:0000256" key="1">
    <source>
        <dbReference type="SAM" id="SignalP"/>
    </source>
</evidence>
<protein>
    <submittedName>
        <fullName evidence="2">Uncharacterized protein</fullName>
    </submittedName>
</protein>
<evidence type="ECO:0000313" key="3">
    <source>
        <dbReference type="Proteomes" id="UP000034164"/>
    </source>
</evidence>
<organism evidence="2 3">
    <name type="scientific">[Emmonsia] crescens</name>
    <dbReference type="NCBI Taxonomy" id="73230"/>
    <lineage>
        <taxon>Eukaryota</taxon>
        <taxon>Fungi</taxon>
        <taxon>Dikarya</taxon>
        <taxon>Ascomycota</taxon>
        <taxon>Pezizomycotina</taxon>
        <taxon>Eurotiomycetes</taxon>
        <taxon>Eurotiomycetidae</taxon>
        <taxon>Onygenales</taxon>
        <taxon>Ajellomycetaceae</taxon>
        <taxon>Emergomyces</taxon>
    </lineage>
</organism>
<dbReference type="OrthoDB" id="3497702at2759"/>
<sequence>MQISFAVVIGLLATSISAIPTRHQQSSEEHVTVQFTNDLTGASASASIQISGRGLKISHLLKDTNIDSHGKIVASSIQMTKIVQGVHCYMTDHHDKNIADITDTHTFSDLDGNPNAAKPIRIEKAHILCKWK</sequence>
<dbReference type="AlphaFoldDB" id="A0A0G2IAF4"/>
<accession>A0A0G2IAF4</accession>
<evidence type="ECO:0000313" key="2">
    <source>
        <dbReference type="EMBL" id="KKZ67255.1"/>
    </source>
</evidence>
<proteinExistence type="predicted"/>